<dbReference type="InterPro" id="IPR024185">
    <property type="entry name" value="FTHF_cligase-like_sf"/>
</dbReference>
<dbReference type="Proteomes" id="UP001221909">
    <property type="component" value="Unassembled WGS sequence"/>
</dbReference>
<protein>
    <submittedName>
        <fullName evidence="2">Lactate utilization protein C</fullName>
    </submittedName>
</protein>
<dbReference type="Gene3D" id="3.40.50.10420">
    <property type="entry name" value="NagB/RpiA/CoA transferase-like"/>
    <property type="match status" value="1"/>
</dbReference>
<dbReference type="PANTHER" id="PTHR43682:SF1">
    <property type="entry name" value="LACTATE UTILIZATION PROTEIN C"/>
    <property type="match status" value="1"/>
</dbReference>
<dbReference type="EMBL" id="JAQSJE010000008">
    <property type="protein sequence ID" value="MDD0824542.1"/>
    <property type="molecule type" value="Genomic_DNA"/>
</dbReference>
<dbReference type="InterPro" id="IPR037171">
    <property type="entry name" value="NagB/RpiA_transferase-like"/>
</dbReference>
<evidence type="ECO:0000259" key="1">
    <source>
        <dbReference type="Pfam" id="PF02589"/>
    </source>
</evidence>
<comment type="caution">
    <text evidence="2">The sequence shown here is derived from an EMBL/GenBank/DDBJ whole genome shotgun (WGS) entry which is preliminary data.</text>
</comment>
<name>A0ABT5MUG9_9PAST</name>
<evidence type="ECO:0000313" key="2">
    <source>
        <dbReference type="EMBL" id="MDD0824542.1"/>
    </source>
</evidence>
<dbReference type="PANTHER" id="PTHR43682">
    <property type="entry name" value="LACTATE UTILIZATION PROTEIN C"/>
    <property type="match status" value="1"/>
</dbReference>
<feature type="domain" description="LUD" evidence="1">
    <location>
        <begin position="51"/>
        <end position="228"/>
    </location>
</feature>
<dbReference type="InterPro" id="IPR003741">
    <property type="entry name" value="LUD_dom"/>
</dbReference>
<keyword evidence="3" id="KW-1185">Reference proteome</keyword>
<reference evidence="2 3" key="1">
    <citation type="submission" date="2023-02" db="EMBL/GenBank/DDBJ databases">
        <title>Mannheimia cairiniae sp. nov., a novel species of Mannheimia obtained from moscovy ducks (Cairina moschata) and reclassification of Mannheimia ovis as heterotypic synonym of Mannheimia pernigra.</title>
        <authorList>
            <person name="Christensen H."/>
        </authorList>
    </citation>
    <scope>NUCLEOTIDE SEQUENCE [LARGE SCALE GENOMIC DNA]</scope>
    <source>
        <strain evidence="2 3">AT1</strain>
    </source>
</reference>
<dbReference type="Pfam" id="PF02589">
    <property type="entry name" value="LUD_dom"/>
    <property type="match status" value="1"/>
</dbReference>
<proteinExistence type="predicted"/>
<organism evidence="2 3">
    <name type="scientific">Mannheimia cairinae</name>
    <dbReference type="NCBI Taxonomy" id="3025936"/>
    <lineage>
        <taxon>Bacteria</taxon>
        <taxon>Pseudomonadati</taxon>
        <taxon>Pseudomonadota</taxon>
        <taxon>Gammaproteobacteria</taxon>
        <taxon>Pasteurellales</taxon>
        <taxon>Pasteurellaceae</taxon>
        <taxon>Mannheimia</taxon>
    </lineage>
</organism>
<sequence>MDLQNRENFLNKLANRMGRPRQTVPAPMPELVNNHPTTRLTDRNQEQLCNEFIEFSRIMMADVIVAKENDVPQAMLDICEKYGGGNIIINQDNRLETLGIIPVLQAKYDSYLWNSEQAELNIEKAEQANIGVVYGEYGLTESGGVVLFSDKAFGRSVSLLPEKSVVVLRKSNILPRVAQLAKILHEKAQKGERMPSCINIISGPSATADIELIKVVGVHGPVNKIYLVIDDL</sequence>
<evidence type="ECO:0000313" key="3">
    <source>
        <dbReference type="Proteomes" id="UP001221909"/>
    </source>
</evidence>
<dbReference type="RefSeq" id="WP_273748190.1">
    <property type="nucleotide sequence ID" value="NZ_JAQSJE010000008.1"/>
</dbReference>
<dbReference type="SUPFAM" id="SSF100950">
    <property type="entry name" value="NagB/RpiA/CoA transferase-like"/>
    <property type="match status" value="1"/>
</dbReference>
<gene>
    <name evidence="2" type="ORF">PTQ27_08725</name>
</gene>
<accession>A0ABT5MUG9</accession>